<accession>A0A5B8XXF5</accession>
<dbReference type="InterPro" id="IPR016032">
    <property type="entry name" value="Sig_transdc_resp-reg_C-effctor"/>
</dbReference>
<dbReference type="KEGG" id="bbae:FRD01_23175"/>
<dbReference type="SUPFAM" id="SSF46894">
    <property type="entry name" value="C-terminal effector domain of the bipartite response regulators"/>
    <property type="match status" value="1"/>
</dbReference>
<dbReference type="InterPro" id="IPR000792">
    <property type="entry name" value="Tscrpt_reg_LuxR_C"/>
</dbReference>
<evidence type="ECO:0000313" key="3">
    <source>
        <dbReference type="Proteomes" id="UP000321595"/>
    </source>
</evidence>
<dbReference type="InterPro" id="IPR036388">
    <property type="entry name" value="WH-like_DNA-bd_sf"/>
</dbReference>
<dbReference type="Pfam" id="PF00196">
    <property type="entry name" value="GerE"/>
    <property type="match status" value="1"/>
</dbReference>
<dbReference type="GO" id="GO:0003677">
    <property type="term" value="F:DNA binding"/>
    <property type="evidence" value="ECO:0007669"/>
    <property type="project" value="InterPro"/>
</dbReference>
<reference evidence="2 3" key="1">
    <citation type="submission" date="2019-08" db="EMBL/GenBank/DDBJ databases">
        <authorList>
            <person name="Liang Q."/>
        </authorList>
    </citation>
    <scope>NUCLEOTIDE SEQUENCE [LARGE SCALE GENOMIC DNA]</scope>
    <source>
        <strain evidence="2 3">V1718</strain>
    </source>
</reference>
<sequence length="285" mass="32279">MLNSEIPWARIAAIWAELATAPVNAPDEALHHLFDLICELTRADDAICVVALRSLPSADWDTDPLHGWRWMHTFRYDDRHDVTFANFWSQDPKNTIHSRVLQKAVEGFGSHRALLKNDVIGDAPWSESRVGPLFTHYGIKDRITAAYSLSSDIEVFFTVDRKKSARPFGEKERDILLATLPGLGPICLRLAMSFGFVGSKMKLTPRERETLIHLLDKKSEKEIADEMGLTVRSAHQYVVSIYRKFEVNSRAELMALWMSTPPMRQTRDDVARLASLDEDSEGISG</sequence>
<gene>
    <name evidence="2" type="ORF">FRD01_23175</name>
</gene>
<dbReference type="OrthoDB" id="9815744at2"/>
<evidence type="ECO:0000313" key="2">
    <source>
        <dbReference type="EMBL" id="QED30084.1"/>
    </source>
</evidence>
<protein>
    <submittedName>
        <fullName evidence="2">Helix-turn-helix transcriptional regulator</fullName>
    </submittedName>
</protein>
<organism evidence="2 3">
    <name type="scientific">Microvenator marinus</name>
    <dbReference type="NCBI Taxonomy" id="2600177"/>
    <lineage>
        <taxon>Bacteria</taxon>
        <taxon>Deltaproteobacteria</taxon>
        <taxon>Bradymonadales</taxon>
        <taxon>Microvenatoraceae</taxon>
        <taxon>Microvenator</taxon>
    </lineage>
</organism>
<name>A0A5B8XXF5_9DELT</name>
<dbReference type="SMART" id="SM00421">
    <property type="entry name" value="HTH_LUXR"/>
    <property type="match status" value="1"/>
</dbReference>
<proteinExistence type="predicted"/>
<feature type="domain" description="HTH luxR-type" evidence="1">
    <location>
        <begin position="200"/>
        <end position="257"/>
    </location>
</feature>
<dbReference type="CDD" id="cd06170">
    <property type="entry name" value="LuxR_C_like"/>
    <property type="match status" value="1"/>
</dbReference>
<dbReference type="Proteomes" id="UP000321595">
    <property type="component" value="Chromosome"/>
</dbReference>
<dbReference type="AlphaFoldDB" id="A0A5B8XXF5"/>
<evidence type="ECO:0000259" key="1">
    <source>
        <dbReference type="SMART" id="SM00421"/>
    </source>
</evidence>
<dbReference type="GO" id="GO:0006355">
    <property type="term" value="P:regulation of DNA-templated transcription"/>
    <property type="evidence" value="ECO:0007669"/>
    <property type="project" value="InterPro"/>
</dbReference>
<dbReference type="Gene3D" id="1.10.10.10">
    <property type="entry name" value="Winged helix-like DNA-binding domain superfamily/Winged helix DNA-binding domain"/>
    <property type="match status" value="1"/>
</dbReference>
<dbReference type="EMBL" id="CP042467">
    <property type="protein sequence ID" value="QED30084.1"/>
    <property type="molecule type" value="Genomic_DNA"/>
</dbReference>
<dbReference type="RefSeq" id="WP_146963458.1">
    <property type="nucleotide sequence ID" value="NZ_CP042467.1"/>
</dbReference>
<keyword evidence="3" id="KW-1185">Reference proteome</keyword>